<dbReference type="AlphaFoldDB" id="A0AB39TTP5"/>
<dbReference type="EMBL" id="CP163445">
    <property type="protein sequence ID" value="XDQ82705.1"/>
    <property type="molecule type" value="Genomic_DNA"/>
</dbReference>
<dbReference type="RefSeq" id="WP_369185001.1">
    <property type="nucleotide sequence ID" value="NZ_CP163445.1"/>
</dbReference>
<proteinExistence type="predicted"/>
<organism evidence="1">
    <name type="scientific">Streptomyces sp. Y1</name>
    <dbReference type="NCBI Taxonomy" id="3238634"/>
    <lineage>
        <taxon>Bacteria</taxon>
        <taxon>Bacillati</taxon>
        <taxon>Actinomycetota</taxon>
        <taxon>Actinomycetes</taxon>
        <taxon>Kitasatosporales</taxon>
        <taxon>Streptomycetaceae</taxon>
        <taxon>Streptomyces</taxon>
    </lineage>
</organism>
<evidence type="ECO:0000313" key="1">
    <source>
        <dbReference type="EMBL" id="XDQ82705.1"/>
    </source>
</evidence>
<gene>
    <name evidence="1" type="ORF">AB2U05_31505</name>
</gene>
<name>A0AB39TTP5_9ACTN</name>
<reference evidence="1" key="1">
    <citation type="submission" date="2024-07" db="EMBL/GenBank/DDBJ databases">
        <authorList>
            <person name="Yu S.T."/>
        </authorList>
    </citation>
    <scope>NUCLEOTIDE SEQUENCE</scope>
    <source>
        <strain evidence="1">Y1</strain>
    </source>
</reference>
<accession>A0AB39TTP5</accession>
<protein>
    <submittedName>
        <fullName evidence="1">Uncharacterized protein</fullName>
    </submittedName>
</protein>
<sequence length="583" mass="62911">MMLDPEPHSRLRELLWQLHLYNTSTPSEAAGACADPPPLHGTTPPPGASGCAATAYRNIAGHLALPVDHLCSECHLAVVQHRANHTVALTDLEMLDSAPLRTFLDIALLLNVGKTLAACGGAEYRAHMADVLPISEGDRKRPVAVPAYYSVLRGEVDLRTAAESTANSLIGWRVGMICAGIGYHEGYMRAGALSIFDEEVDSEGGHNYATYARESATLQASGLDPGIISYQCANLVVNKLTEATNRLFNSCSTHQKIPLTGGTAMLSETARLGAVDLYAAAINGVSYMAGRQFAPTPAKITALADGTYMNAFMDVIQEADCGEYDNSIVRLDSASLRAAALRIKSRMAACLASGNMWYATMVTNNGLYSWLDGRHNFTTRLARRLRSDTPLRDRFLAPNAPDTRDSSHQALHSLVQTSYTRLRRNSRHRVHLAGRAADTDRIITNVCAMAASSQSDFVRLGLSTDLATAAELIAACAVWPMALGFCTSGPLEVDDLPSILETPECADAIRSDALNKVAAMGLITYWLTFEGEVFAPNAIDYTNGFLTTTPPNPCAADLSHWRAEAEITTHLPLLHLTPNGRER</sequence>